<dbReference type="InterPro" id="IPR008257">
    <property type="entry name" value="Pept_M19"/>
</dbReference>
<keyword evidence="17" id="KW-0472">Membrane</keyword>
<comment type="catalytic activity">
    <reaction evidence="2">
        <text>a beta-lactam + H2O = a substituted beta-amino acid</text>
        <dbReference type="Rhea" id="RHEA:20401"/>
        <dbReference type="ChEBI" id="CHEBI:15377"/>
        <dbReference type="ChEBI" id="CHEBI:35627"/>
        <dbReference type="ChEBI" id="CHEBI:140347"/>
        <dbReference type="EC" id="3.5.2.6"/>
    </reaction>
</comment>
<sequence>MTEWEKEGSTLCLSLWICSPDLTLAEDPYLNRAYQLMSETPLIDGHNDLPWQLRMQFNNQLNKVNLDTLETTHTNIPKIKEGRLGAQFWAAYVPCETQYKDAVRQTLEQIDVVHRMCEKYPDTFKFVTTSQGIMDAFKENKTASLIGVEGGHSIDSSLGTLRTMYQLGVRYLTLTHSCNTPWADNWRVDDGSDPIQSGGLSPFGKQLIVEMNRLGMLIDLAHVPVSVMNQTLTMSVAPVIFSHSSAYAVCRHSRNVPDEILLKVKEKKGIVMVNFYNDYVTCSQKANISDVADHFDHIKKVGGAEIIGFGGDYDGVPRTPEGLEDVSKVPNLVAELLRRGWTDEEVKAALGNNLLRVMSEVERVRDNMTSRAPDDVPIPYSEVENPCRTSFGYTDAGAAGAAHSVKYKIMVLALSAKTDLTLTEGVKQEL</sequence>
<evidence type="ECO:0000256" key="12">
    <source>
        <dbReference type="ARBA" id="ARBA00022801"/>
    </source>
</evidence>
<evidence type="ECO:0000256" key="10">
    <source>
        <dbReference type="ARBA" id="ARBA00022723"/>
    </source>
</evidence>
<evidence type="ECO:0000256" key="23">
    <source>
        <dbReference type="ARBA" id="ARBA00048518"/>
    </source>
</evidence>
<dbReference type="SUPFAM" id="SSF51556">
    <property type="entry name" value="Metallo-dependent hydrolases"/>
    <property type="match status" value="1"/>
</dbReference>
<evidence type="ECO:0000256" key="21">
    <source>
        <dbReference type="ARBA" id="ARBA00029402"/>
    </source>
</evidence>
<evidence type="ECO:0000313" key="25">
    <source>
        <dbReference type="Ensembl" id="ENSOSIP00000017737.1"/>
    </source>
</evidence>
<evidence type="ECO:0000256" key="7">
    <source>
        <dbReference type="ARBA" id="ARBA00022475"/>
    </source>
</evidence>
<reference evidence="25" key="2">
    <citation type="submission" date="2025-09" db="UniProtKB">
        <authorList>
            <consortium name="Ensembl"/>
        </authorList>
    </citation>
    <scope>IDENTIFICATION</scope>
</reference>
<evidence type="ECO:0000256" key="16">
    <source>
        <dbReference type="ARBA" id="ARBA00023098"/>
    </source>
</evidence>
<keyword evidence="14 24" id="KW-0224">Dipeptidase</keyword>
<dbReference type="GO" id="GO:0006629">
    <property type="term" value="P:lipid metabolic process"/>
    <property type="evidence" value="ECO:0007669"/>
    <property type="project" value="UniProtKB-KW"/>
</dbReference>
<comment type="catalytic activity">
    <reaction evidence="3 24">
        <text>an L-aminoacyl-L-amino acid + H2O = 2 an L-alpha-amino acid</text>
        <dbReference type="Rhea" id="RHEA:48940"/>
        <dbReference type="ChEBI" id="CHEBI:15377"/>
        <dbReference type="ChEBI" id="CHEBI:59869"/>
        <dbReference type="ChEBI" id="CHEBI:77460"/>
        <dbReference type="EC" id="3.4.13.19"/>
    </reaction>
</comment>
<dbReference type="GO" id="GO:0046872">
    <property type="term" value="F:metal ion binding"/>
    <property type="evidence" value="ECO:0007669"/>
    <property type="project" value="UniProtKB-UniRule"/>
</dbReference>
<evidence type="ECO:0000256" key="15">
    <source>
        <dbReference type="ARBA" id="ARBA00023049"/>
    </source>
</evidence>
<dbReference type="GO" id="GO:0070573">
    <property type="term" value="F:metallodipeptidase activity"/>
    <property type="evidence" value="ECO:0007669"/>
    <property type="project" value="InterPro"/>
</dbReference>
<keyword evidence="10 24" id="KW-0479">Metal-binding</keyword>
<evidence type="ECO:0000256" key="3">
    <source>
        <dbReference type="ARBA" id="ARBA00001670"/>
    </source>
</evidence>
<dbReference type="EC" id="3.4.13.19" evidence="24"/>
<evidence type="ECO:0000256" key="22">
    <source>
        <dbReference type="ARBA" id="ARBA00048210"/>
    </source>
</evidence>
<keyword evidence="12 24" id="KW-0378">Hydrolase</keyword>
<evidence type="ECO:0000256" key="11">
    <source>
        <dbReference type="ARBA" id="ARBA00022729"/>
    </source>
</evidence>
<evidence type="ECO:0000256" key="20">
    <source>
        <dbReference type="ARBA" id="ARBA00023288"/>
    </source>
</evidence>
<comment type="subcellular location">
    <subcellularLocation>
        <location evidence="5">Apical cell membrane</location>
        <topology evidence="5">Lipid-anchor</topology>
        <topology evidence="5">GPI-anchor</topology>
    </subcellularLocation>
    <subcellularLocation>
        <location evidence="24">Membrane</location>
        <topology evidence="24">Lipid-anchor</topology>
        <topology evidence="24">GPI-anchor</topology>
    </subcellularLocation>
</comment>
<accession>A0A8C7XUG9</accession>
<dbReference type="Ensembl" id="ENSOSIT00000018734.1">
    <property type="protein sequence ID" value="ENSOSIP00000017737.1"/>
    <property type="gene ID" value="ENSOSIG00000009650.1"/>
</dbReference>
<dbReference type="PANTHER" id="PTHR10443">
    <property type="entry name" value="MICROSOMAL DIPEPTIDASE"/>
    <property type="match status" value="1"/>
</dbReference>
<dbReference type="Gene3D" id="3.20.20.140">
    <property type="entry name" value="Metal-dependent hydrolases"/>
    <property type="match status" value="1"/>
</dbReference>
<keyword evidence="8 24" id="KW-0336">GPI-anchor</keyword>
<organism evidence="25 26">
    <name type="scientific">Oryzias sinensis</name>
    <name type="common">Chinese medaka</name>
    <dbReference type="NCBI Taxonomy" id="183150"/>
    <lineage>
        <taxon>Eukaryota</taxon>
        <taxon>Metazoa</taxon>
        <taxon>Chordata</taxon>
        <taxon>Craniata</taxon>
        <taxon>Vertebrata</taxon>
        <taxon>Euteleostomi</taxon>
        <taxon>Actinopterygii</taxon>
        <taxon>Neopterygii</taxon>
        <taxon>Teleostei</taxon>
        <taxon>Neoteleostei</taxon>
        <taxon>Acanthomorphata</taxon>
        <taxon>Ovalentaria</taxon>
        <taxon>Atherinomorphae</taxon>
        <taxon>Beloniformes</taxon>
        <taxon>Adrianichthyidae</taxon>
        <taxon>Oryziinae</taxon>
        <taxon>Oryzias</taxon>
    </lineage>
</organism>
<dbReference type="Proteomes" id="UP000694383">
    <property type="component" value="Unplaced"/>
</dbReference>
<comment type="similarity">
    <text evidence="24">Belongs to the metallo-dependent hydrolases superfamily. Peptidase M19 family.</text>
</comment>
<evidence type="ECO:0000256" key="13">
    <source>
        <dbReference type="ARBA" id="ARBA00022833"/>
    </source>
</evidence>
<evidence type="ECO:0000256" key="6">
    <source>
        <dbReference type="ARBA" id="ARBA00011748"/>
    </source>
</evidence>
<dbReference type="PROSITE" id="PS00869">
    <property type="entry name" value="RENAL_DIPEPTIDASE_1"/>
    <property type="match status" value="1"/>
</dbReference>
<keyword evidence="13 24" id="KW-0862">Zinc</keyword>
<keyword evidence="20" id="KW-0449">Lipoprotein</keyword>
<evidence type="ECO:0000256" key="8">
    <source>
        <dbReference type="ARBA" id="ARBA00022622"/>
    </source>
</evidence>
<evidence type="ECO:0000256" key="4">
    <source>
        <dbReference type="ARBA" id="ARBA00001947"/>
    </source>
</evidence>
<dbReference type="CDD" id="cd01301">
    <property type="entry name" value="rDP_like"/>
    <property type="match status" value="1"/>
</dbReference>
<evidence type="ECO:0000256" key="9">
    <source>
        <dbReference type="ARBA" id="ARBA00022670"/>
    </source>
</evidence>
<dbReference type="GO" id="GO:0006508">
    <property type="term" value="P:proteolysis"/>
    <property type="evidence" value="ECO:0007669"/>
    <property type="project" value="UniProtKB-KW"/>
</dbReference>
<comment type="catalytic activity">
    <reaction evidence="22">
        <text>leukotriene D4 + H2O = leukotriene E4 + glycine</text>
        <dbReference type="Rhea" id="RHEA:48616"/>
        <dbReference type="ChEBI" id="CHEBI:15377"/>
        <dbReference type="ChEBI" id="CHEBI:57305"/>
        <dbReference type="ChEBI" id="CHEBI:57462"/>
        <dbReference type="ChEBI" id="CHEBI:63166"/>
    </reaction>
</comment>
<evidence type="ECO:0000256" key="18">
    <source>
        <dbReference type="ARBA" id="ARBA00023157"/>
    </source>
</evidence>
<evidence type="ECO:0000313" key="26">
    <source>
        <dbReference type="Proteomes" id="UP000694383"/>
    </source>
</evidence>
<evidence type="ECO:0000256" key="24">
    <source>
        <dbReference type="RuleBase" id="RU341113"/>
    </source>
</evidence>
<comment type="catalytic activity">
    <reaction evidence="1">
        <text>glycyldehydrophenylalanine + H2O = 2,3-didehydrophenylalanine + glycine</text>
        <dbReference type="Rhea" id="RHEA:62704"/>
        <dbReference type="ChEBI" id="CHEBI:15377"/>
        <dbReference type="ChEBI" id="CHEBI:57305"/>
        <dbReference type="ChEBI" id="CHEBI:145925"/>
        <dbReference type="ChEBI" id="CHEBI:145926"/>
    </reaction>
</comment>
<dbReference type="FunFam" id="3.20.20.140:FF:000030">
    <property type="entry name" value="Dipeptidase"/>
    <property type="match status" value="1"/>
</dbReference>
<keyword evidence="16" id="KW-0443">Lipid metabolism</keyword>
<proteinExistence type="inferred from homology"/>
<comment type="function">
    <text evidence="21">Independently of its dipeptidase activity, acts as an adhesion receptor for neutrophil recruitment from bloodstream into inflamed lungs and liver.</text>
</comment>
<evidence type="ECO:0000256" key="17">
    <source>
        <dbReference type="ARBA" id="ARBA00023136"/>
    </source>
</evidence>
<keyword evidence="18 24" id="KW-1015">Disulfide bond</keyword>
<keyword evidence="9 24" id="KW-0645">Protease</keyword>
<dbReference type="PROSITE" id="PS51365">
    <property type="entry name" value="RENAL_DIPEPTIDASE_2"/>
    <property type="match status" value="1"/>
</dbReference>
<name>A0A8C7XUG9_9TELE</name>
<dbReference type="InterPro" id="IPR000180">
    <property type="entry name" value="Dipep_AS"/>
</dbReference>
<dbReference type="AlphaFoldDB" id="A0A8C7XUG9"/>
<dbReference type="GeneTree" id="ENSGT00940000159615"/>
<keyword evidence="7" id="KW-1003">Cell membrane</keyword>
<keyword evidence="11" id="KW-0732">Signal</keyword>
<keyword evidence="15 24" id="KW-0482">Metalloprotease</keyword>
<comment type="subunit">
    <text evidence="6 24">Homodimer; disulfide-linked.</text>
</comment>
<dbReference type="GO" id="GO:0016324">
    <property type="term" value="C:apical plasma membrane"/>
    <property type="evidence" value="ECO:0007669"/>
    <property type="project" value="UniProtKB-SubCell"/>
</dbReference>
<comment type="catalytic activity">
    <reaction evidence="23">
        <text>L-cystine-bis-glycine + 2 H2O = L-cystine + 2 glycine</text>
        <dbReference type="Rhea" id="RHEA:60520"/>
        <dbReference type="ChEBI" id="CHEBI:15377"/>
        <dbReference type="ChEBI" id="CHEBI:35491"/>
        <dbReference type="ChEBI" id="CHEBI:57305"/>
        <dbReference type="ChEBI" id="CHEBI:143812"/>
    </reaction>
</comment>
<protein>
    <recommendedName>
        <fullName evidence="24">Dipeptidase</fullName>
        <ecNumber evidence="24">3.4.13.19</ecNumber>
    </recommendedName>
</protein>
<dbReference type="Pfam" id="PF01244">
    <property type="entry name" value="Peptidase_M19"/>
    <property type="match status" value="1"/>
</dbReference>
<keyword evidence="19" id="KW-0325">Glycoprotein</keyword>
<evidence type="ECO:0000256" key="2">
    <source>
        <dbReference type="ARBA" id="ARBA00001526"/>
    </source>
</evidence>
<comment type="cofactor">
    <cofactor evidence="4 24">
        <name>Zn(2+)</name>
        <dbReference type="ChEBI" id="CHEBI:29105"/>
    </cofactor>
</comment>
<dbReference type="InterPro" id="IPR032466">
    <property type="entry name" value="Metal_Hydrolase"/>
</dbReference>
<dbReference type="PANTHER" id="PTHR10443:SF38">
    <property type="entry name" value="DIPEPTIDASE 1"/>
    <property type="match status" value="1"/>
</dbReference>
<dbReference type="GO" id="GO:0008800">
    <property type="term" value="F:beta-lactamase activity"/>
    <property type="evidence" value="ECO:0007669"/>
    <property type="project" value="UniProtKB-EC"/>
</dbReference>
<evidence type="ECO:0000256" key="19">
    <source>
        <dbReference type="ARBA" id="ARBA00023180"/>
    </source>
</evidence>
<keyword evidence="26" id="KW-1185">Reference proteome</keyword>
<evidence type="ECO:0000256" key="1">
    <source>
        <dbReference type="ARBA" id="ARBA00000437"/>
    </source>
</evidence>
<reference evidence="25" key="1">
    <citation type="submission" date="2025-08" db="UniProtKB">
        <authorList>
            <consortium name="Ensembl"/>
        </authorList>
    </citation>
    <scope>IDENTIFICATION</scope>
</reference>
<evidence type="ECO:0000256" key="5">
    <source>
        <dbReference type="ARBA" id="ARBA00004303"/>
    </source>
</evidence>
<dbReference type="GO" id="GO:0098552">
    <property type="term" value="C:side of membrane"/>
    <property type="evidence" value="ECO:0007669"/>
    <property type="project" value="UniProtKB-KW"/>
</dbReference>
<evidence type="ECO:0000256" key="14">
    <source>
        <dbReference type="ARBA" id="ARBA00022997"/>
    </source>
</evidence>